<evidence type="ECO:0000313" key="2">
    <source>
        <dbReference type="Proteomes" id="UP000179237"/>
    </source>
</evidence>
<comment type="caution">
    <text evidence="1">The sequence shown here is derived from an EMBL/GenBank/DDBJ whole genome shotgun (WGS) entry which is preliminary data.</text>
</comment>
<gene>
    <name evidence="1" type="ORF">A2572_02945</name>
</gene>
<name>A0A1F5FUX0_9BACT</name>
<proteinExistence type="predicted"/>
<dbReference type="AlphaFoldDB" id="A0A1F5FUX0"/>
<organism evidence="1 2">
    <name type="scientific">Candidatus Collierbacteria bacterium RIFOXYD1_FULL_40_9</name>
    <dbReference type="NCBI Taxonomy" id="1817731"/>
    <lineage>
        <taxon>Bacteria</taxon>
        <taxon>Candidatus Collieribacteriota</taxon>
    </lineage>
</organism>
<dbReference type="EMBL" id="MFAQ01000018">
    <property type="protein sequence ID" value="OGD83395.1"/>
    <property type="molecule type" value="Genomic_DNA"/>
</dbReference>
<sequence>MTIVSSKIVEPAILKLFHFLELAVEVSTKIDEIVSRDYRTEASSVEIQFCRITSLHRAGYGNPMLILVLQYNEEGTEICRCSLWVYKKGDNFLLESKDEGNSTLEQVTSKVVGHITRWLKAI</sequence>
<reference evidence="1 2" key="1">
    <citation type="journal article" date="2016" name="Nat. Commun.">
        <title>Thousands of microbial genomes shed light on interconnected biogeochemical processes in an aquifer system.</title>
        <authorList>
            <person name="Anantharaman K."/>
            <person name="Brown C.T."/>
            <person name="Hug L.A."/>
            <person name="Sharon I."/>
            <person name="Castelle C.J."/>
            <person name="Probst A.J."/>
            <person name="Thomas B.C."/>
            <person name="Singh A."/>
            <person name="Wilkins M.J."/>
            <person name="Karaoz U."/>
            <person name="Brodie E.L."/>
            <person name="Williams K.H."/>
            <person name="Hubbard S.S."/>
            <person name="Banfield J.F."/>
        </authorList>
    </citation>
    <scope>NUCLEOTIDE SEQUENCE [LARGE SCALE GENOMIC DNA]</scope>
</reference>
<accession>A0A1F5FUX0</accession>
<protein>
    <submittedName>
        <fullName evidence="1">Uncharacterized protein</fullName>
    </submittedName>
</protein>
<dbReference type="Proteomes" id="UP000179237">
    <property type="component" value="Unassembled WGS sequence"/>
</dbReference>
<evidence type="ECO:0000313" key="1">
    <source>
        <dbReference type="EMBL" id="OGD83395.1"/>
    </source>
</evidence>